<dbReference type="GO" id="GO:0008379">
    <property type="term" value="F:thioredoxin peroxidase activity"/>
    <property type="evidence" value="ECO:0007669"/>
    <property type="project" value="TreeGrafter"/>
</dbReference>
<comment type="caution">
    <text evidence="15">The sequence shown here is derived from an EMBL/GenBank/DDBJ whole genome shotgun (WGS) entry which is preliminary data.</text>
</comment>
<dbReference type="InterPro" id="IPR000866">
    <property type="entry name" value="AhpC/TSA"/>
</dbReference>
<dbReference type="OrthoDB" id="9812811at2"/>
<dbReference type="GO" id="GO:0045454">
    <property type="term" value="P:cell redox homeostasis"/>
    <property type="evidence" value="ECO:0007669"/>
    <property type="project" value="TreeGrafter"/>
</dbReference>
<dbReference type="PIRSF" id="PIRSF000239">
    <property type="entry name" value="AHPC"/>
    <property type="match status" value="1"/>
</dbReference>
<dbReference type="PANTHER" id="PTHR42801:SF4">
    <property type="entry name" value="AHPC_TSA FAMILY PROTEIN"/>
    <property type="match status" value="1"/>
</dbReference>
<comment type="catalytic activity">
    <reaction evidence="12">
        <text>a hydroperoxide + [thioredoxin]-dithiol = an alcohol + [thioredoxin]-disulfide + H2O</text>
        <dbReference type="Rhea" id="RHEA:62620"/>
        <dbReference type="Rhea" id="RHEA-COMP:10698"/>
        <dbReference type="Rhea" id="RHEA-COMP:10700"/>
        <dbReference type="ChEBI" id="CHEBI:15377"/>
        <dbReference type="ChEBI" id="CHEBI:29950"/>
        <dbReference type="ChEBI" id="CHEBI:30879"/>
        <dbReference type="ChEBI" id="CHEBI:35924"/>
        <dbReference type="ChEBI" id="CHEBI:50058"/>
        <dbReference type="EC" id="1.11.1.24"/>
    </reaction>
</comment>
<gene>
    <name evidence="15" type="primary">bcp_3</name>
    <name evidence="15" type="ORF">Pla123a_36080</name>
</gene>
<feature type="domain" description="Thioredoxin" evidence="14">
    <location>
        <begin position="7"/>
        <end position="160"/>
    </location>
</feature>
<dbReference type="NCBIfam" id="NF006960">
    <property type="entry name" value="PRK09437.1"/>
    <property type="match status" value="1"/>
</dbReference>
<evidence type="ECO:0000256" key="8">
    <source>
        <dbReference type="ARBA" id="ARBA00023284"/>
    </source>
</evidence>
<dbReference type="InterPro" id="IPR013766">
    <property type="entry name" value="Thioredoxin_domain"/>
</dbReference>
<dbReference type="RefSeq" id="WP_146589456.1">
    <property type="nucleotide sequence ID" value="NZ_SJPO01000009.1"/>
</dbReference>
<evidence type="ECO:0000259" key="14">
    <source>
        <dbReference type="PROSITE" id="PS51352"/>
    </source>
</evidence>
<comment type="function">
    <text evidence="1">Thiol-specific peroxidase that catalyzes the reduction of hydrogen peroxide and organic hydroperoxides to water and alcohols, respectively. Plays a role in cell protection against oxidative stress by detoxifying peroxides and as sensor of hydrogen peroxide-mediated signaling events.</text>
</comment>
<evidence type="ECO:0000313" key="16">
    <source>
        <dbReference type="Proteomes" id="UP000318478"/>
    </source>
</evidence>
<evidence type="ECO:0000256" key="2">
    <source>
        <dbReference type="ARBA" id="ARBA00011245"/>
    </source>
</evidence>
<dbReference type="EMBL" id="SJPO01000009">
    <property type="protein sequence ID" value="TWT73715.1"/>
    <property type="molecule type" value="Genomic_DNA"/>
</dbReference>
<dbReference type="FunFam" id="3.40.30.10:FF:000007">
    <property type="entry name" value="Thioredoxin-dependent thiol peroxidase"/>
    <property type="match status" value="1"/>
</dbReference>
<dbReference type="PANTHER" id="PTHR42801">
    <property type="entry name" value="THIOREDOXIN-DEPENDENT PEROXIDE REDUCTASE"/>
    <property type="match status" value="1"/>
</dbReference>
<dbReference type="CDD" id="cd03017">
    <property type="entry name" value="PRX_BCP"/>
    <property type="match status" value="1"/>
</dbReference>
<dbReference type="PROSITE" id="PS51352">
    <property type="entry name" value="THIOREDOXIN_2"/>
    <property type="match status" value="1"/>
</dbReference>
<dbReference type="InterPro" id="IPR050924">
    <property type="entry name" value="Peroxiredoxin_BCP/PrxQ"/>
</dbReference>
<evidence type="ECO:0000256" key="3">
    <source>
        <dbReference type="ARBA" id="ARBA00013017"/>
    </source>
</evidence>
<dbReference type="Proteomes" id="UP000318478">
    <property type="component" value="Unassembled WGS sequence"/>
</dbReference>
<evidence type="ECO:0000256" key="6">
    <source>
        <dbReference type="ARBA" id="ARBA00023002"/>
    </source>
</evidence>
<reference evidence="15 16" key="1">
    <citation type="submission" date="2019-02" db="EMBL/GenBank/DDBJ databases">
        <title>Deep-cultivation of Planctomycetes and their phenomic and genomic characterization uncovers novel biology.</title>
        <authorList>
            <person name="Wiegand S."/>
            <person name="Jogler M."/>
            <person name="Boedeker C."/>
            <person name="Pinto D."/>
            <person name="Vollmers J."/>
            <person name="Rivas-Marin E."/>
            <person name="Kohn T."/>
            <person name="Peeters S.H."/>
            <person name="Heuer A."/>
            <person name="Rast P."/>
            <person name="Oberbeckmann S."/>
            <person name="Bunk B."/>
            <person name="Jeske O."/>
            <person name="Meyerdierks A."/>
            <person name="Storesund J.E."/>
            <person name="Kallscheuer N."/>
            <person name="Luecker S."/>
            <person name="Lage O.M."/>
            <person name="Pohl T."/>
            <person name="Merkel B.J."/>
            <person name="Hornburger P."/>
            <person name="Mueller R.-W."/>
            <person name="Bruemmer F."/>
            <person name="Labrenz M."/>
            <person name="Spormann A.M."/>
            <person name="Op Den Camp H."/>
            <person name="Overmann J."/>
            <person name="Amann R."/>
            <person name="Jetten M.S.M."/>
            <person name="Mascher T."/>
            <person name="Medema M.H."/>
            <person name="Devos D.P."/>
            <person name="Kaster A.-K."/>
            <person name="Ovreas L."/>
            <person name="Rohde M."/>
            <person name="Galperin M.Y."/>
            <person name="Jogler C."/>
        </authorList>
    </citation>
    <scope>NUCLEOTIDE SEQUENCE [LARGE SCALE GENOMIC DNA]</scope>
    <source>
        <strain evidence="15 16">Pla123a</strain>
    </source>
</reference>
<dbReference type="Gene3D" id="3.40.30.10">
    <property type="entry name" value="Glutaredoxin"/>
    <property type="match status" value="1"/>
</dbReference>
<accession>A0A5C5YGW4</accession>
<evidence type="ECO:0000256" key="10">
    <source>
        <dbReference type="ARBA" id="ARBA00038489"/>
    </source>
</evidence>
<keyword evidence="6 15" id="KW-0560">Oxidoreductase</keyword>
<dbReference type="GO" id="GO:0005737">
    <property type="term" value="C:cytoplasm"/>
    <property type="evidence" value="ECO:0007669"/>
    <property type="project" value="TreeGrafter"/>
</dbReference>
<evidence type="ECO:0000256" key="13">
    <source>
        <dbReference type="PIRSR" id="PIRSR000239-1"/>
    </source>
</evidence>
<name>A0A5C5YGW4_9BACT</name>
<comment type="similarity">
    <text evidence="10">Belongs to the peroxiredoxin family. BCP/PrxQ subfamily.</text>
</comment>
<evidence type="ECO:0000256" key="7">
    <source>
        <dbReference type="ARBA" id="ARBA00023157"/>
    </source>
</evidence>
<protein>
    <recommendedName>
        <fullName evidence="3">thioredoxin-dependent peroxiredoxin</fullName>
        <ecNumber evidence="3">1.11.1.24</ecNumber>
    </recommendedName>
    <alternativeName>
        <fullName evidence="9">Thioredoxin peroxidase</fullName>
    </alternativeName>
    <alternativeName>
        <fullName evidence="11">Thioredoxin-dependent peroxiredoxin Bcp</fullName>
    </alternativeName>
</protein>
<keyword evidence="4 15" id="KW-0575">Peroxidase</keyword>
<evidence type="ECO:0000256" key="11">
    <source>
        <dbReference type="ARBA" id="ARBA00042639"/>
    </source>
</evidence>
<organism evidence="15 16">
    <name type="scientific">Posidoniimonas polymericola</name>
    <dbReference type="NCBI Taxonomy" id="2528002"/>
    <lineage>
        <taxon>Bacteria</taxon>
        <taxon>Pseudomonadati</taxon>
        <taxon>Planctomycetota</taxon>
        <taxon>Planctomycetia</taxon>
        <taxon>Pirellulales</taxon>
        <taxon>Lacipirellulaceae</taxon>
        <taxon>Posidoniimonas</taxon>
    </lineage>
</organism>
<comment type="subunit">
    <text evidence="2">Monomer.</text>
</comment>
<sequence>MSDTPWVEAGDKAPAFTLTSDSGEKVRLSELKGQPVVLYFYPKDDTPGCTLEACAFRDQSARLKKLGAVVLGVSPDDAASHEKFREKYELNFPLLVDADHKIAEKYGAWREKNMYGKKSLGIQRSTFLIDPAGKVAKVWKRVKVDGHDQQVLDAISELAE</sequence>
<dbReference type="SUPFAM" id="SSF52833">
    <property type="entry name" value="Thioredoxin-like"/>
    <property type="match status" value="1"/>
</dbReference>
<keyword evidence="8" id="KW-0676">Redox-active center</keyword>
<dbReference type="InterPro" id="IPR036249">
    <property type="entry name" value="Thioredoxin-like_sf"/>
</dbReference>
<keyword evidence="7" id="KW-1015">Disulfide bond</keyword>
<dbReference type="EC" id="1.11.1.24" evidence="3"/>
<evidence type="ECO:0000256" key="9">
    <source>
        <dbReference type="ARBA" id="ARBA00032824"/>
    </source>
</evidence>
<feature type="active site" description="Cysteine sulfenic acid (-SOH) intermediate; for peroxidase activity" evidence="13">
    <location>
        <position position="49"/>
    </location>
</feature>
<evidence type="ECO:0000313" key="15">
    <source>
        <dbReference type="EMBL" id="TWT73715.1"/>
    </source>
</evidence>
<keyword evidence="16" id="KW-1185">Reference proteome</keyword>
<evidence type="ECO:0000256" key="12">
    <source>
        <dbReference type="ARBA" id="ARBA00049091"/>
    </source>
</evidence>
<evidence type="ECO:0000256" key="1">
    <source>
        <dbReference type="ARBA" id="ARBA00003330"/>
    </source>
</evidence>
<dbReference type="Pfam" id="PF00578">
    <property type="entry name" value="AhpC-TSA"/>
    <property type="match status" value="1"/>
</dbReference>
<keyword evidence="5" id="KW-0049">Antioxidant</keyword>
<proteinExistence type="inferred from homology"/>
<dbReference type="InterPro" id="IPR024706">
    <property type="entry name" value="Peroxiredoxin_AhpC-typ"/>
</dbReference>
<evidence type="ECO:0000256" key="4">
    <source>
        <dbReference type="ARBA" id="ARBA00022559"/>
    </source>
</evidence>
<dbReference type="GO" id="GO:0034599">
    <property type="term" value="P:cellular response to oxidative stress"/>
    <property type="evidence" value="ECO:0007669"/>
    <property type="project" value="TreeGrafter"/>
</dbReference>
<dbReference type="AlphaFoldDB" id="A0A5C5YGW4"/>
<evidence type="ECO:0000256" key="5">
    <source>
        <dbReference type="ARBA" id="ARBA00022862"/>
    </source>
</evidence>